<evidence type="ECO:0000313" key="2">
    <source>
        <dbReference type="Proteomes" id="UP001519287"/>
    </source>
</evidence>
<sequence length="32" mass="3852">KFDARFKSYFNQYGNEDLADFLYSAIMQNINQ</sequence>
<comment type="caution">
    <text evidence="1">The sequence shown here is derived from an EMBL/GenBank/DDBJ whole genome shotgun (WGS) entry which is preliminary data.</text>
</comment>
<proteinExistence type="predicted"/>
<evidence type="ECO:0000313" key="1">
    <source>
        <dbReference type="EMBL" id="MBP1994335.1"/>
    </source>
</evidence>
<name>A0ABS4J3F9_9BACL</name>
<keyword evidence="2" id="KW-1185">Reference proteome</keyword>
<dbReference type="Proteomes" id="UP001519287">
    <property type="component" value="Unassembled WGS sequence"/>
</dbReference>
<feature type="non-terminal residue" evidence="1">
    <location>
        <position position="1"/>
    </location>
</feature>
<gene>
    <name evidence="1" type="ORF">J2Z66_005971</name>
</gene>
<dbReference type="InterPro" id="IPR036244">
    <property type="entry name" value="TipA-like_antibiotic-bd"/>
</dbReference>
<organism evidence="1 2">
    <name type="scientific">Paenibacillus eucommiae</name>
    <dbReference type="NCBI Taxonomy" id="1355755"/>
    <lineage>
        <taxon>Bacteria</taxon>
        <taxon>Bacillati</taxon>
        <taxon>Bacillota</taxon>
        <taxon>Bacilli</taxon>
        <taxon>Bacillales</taxon>
        <taxon>Paenibacillaceae</taxon>
        <taxon>Paenibacillus</taxon>
    </lineage>
</organism>
<reference evidence="1 2" key="1">
    <citation type="submission" date="2021-03" db="EMBL/GenBank/DDBJ databases">
        <title>Genomic Encyclopedia of Type Strains, Phase IV (KMG-IV): sequencing the most valuable type-strain genomes for metagenomic binning, comparative biology and taxonomic classification.</title>
        <authorList>
            <person name="Goeker M."/>
        </authorList>
    </citation>
    <scope>NUCLEOTIDE SEQUENCE [LARGE SCALE GENOMIC DNA]</scope>
    <source>
        <strain evidence="1 2">DSM 26048</strain>
    </source>
</reference>
<dbReference type="SUPFAM" id="SSF89082">
    <property type="entry name" value="Antibiotic binding domain of TipA-like multidrug resistance regulators"/>
    <property type="match status" value="1"/>
</dbReference>
<dbReference type="EMBL" id="JAGGLB010000024">
    <property type="protein sequence ID" value="MBP1994335.1"/>
    <property type="molecule type" value="Genomic_DNA"/>
</dbReference>
<accession>A0ABS4J3F9</accession>
<protein>
    <submittedName>
        <fullName evidence="1">Uncharacterized protein</fullName>
    </submittedName>
</protein>